<dbReference type="Proteomes" id="UP000024635">
    <property type="component" value="Unassembled WGS sequence"/>
</dbReference>
<dbReference type="EMBL" id="JARK01001345">
    <property type="protein sequence ID" value="EYC27248.1"/>
    <property type="molecule type" value="Genomic_DNA"/>
</dbReference>
<dbReference type="AlphaFoldDB" id="A0A016VKF1"/>
<dbReference type="InterPro" id="IPR049084">
    <property type="entry name" value="AceES-2"/>
</dbReference>
<dbReference type="Pfam" id="PF21556">
    <property type="entry name" value="AceES-2"/>
    <property type="match status" value="1"/>
</dbReference>
<gene>
    <name evidence="1" type="primary">Acey_s0009.g606</name>
    <name evidence="1" type="ORF">Y032_0009g606</name>
</gene>
<name>A0A016VKF1_9BILA</name>
<proteinExistence type="predicted"/>
<dbReference type="OrthoDB" id="5894326at2759"/>
<sequence>MAQCVFICTRRISVIGLIVERDLTIGRNYRAFLRMKTLVAVLSLCALAYTQYCPRMLSEIRQEDINGVKTVAYVTVTGKTARSYNLQYWRLYDVRFISLSVPKTAPSQWPSFGTLRDDCGNIQLTADTDYVLGCKSGNQDCFVKLHDGLSQKEKDLLKE</sequence>
<protein>
    <submittedName>
        <fullName evidence="1">Uncharacterized protein</fullName>
    </submittedName>
</protein>
<accession>A0A016VKF1</accession>
<keyword evidence="2" id="KW-1185">Reference proteome</keyword>
<organism evidence="1 2">
    <name type="scientific">Ancylostoma ceylanicum</name>
    <dbReference type="NCBI Taxonomy" id="53326"/>
    <lineage>
        <taxon>Eukaryota</taxon>
        <taxon>Metazoa</taxon>
        <taxon>Ecdysozoa</taxon>
        <taxon>Nematoda</taxon>
        <taxon>Chromadorea</taxon>
        <taxon>Rhabditida</taxon>
        <taxon>Rhabditina</taxon>
        <taxon>Rhabditomorpha</taxon>
        <taxon>Strongyloidea</taxon>
        <taxon>Ancylostomatidae</taxon>
        <taxon>Ancylostomatinae</taxon>
        <taxon>Ancylostoma</taxon>
    </lineage>
</organism>
<evidence type="ECO:0000313" key="2">
    <source>
        <dbReference type="Proteomes" id="UP000024635"/>
    </source>
</evidence>
<dbReference type="Gene3D" id="2.40.50.780">
    <property type="match status" value="1"/>
</dbReference>
<comment type="caution">
    <text evidence="1">The sequence shown here is derived from an EMBL/GenBank/DDBJ whole genome shotgun (WGS) entry which is preliminary data.</text>
</comment>
<reference evidence="2" key="1">
    <citation type="journal article" date="2015" name="Nat. Genet.">
        <title>The genome and transcriptome of the zoonotic hookworm Ancylostoma ceylanicum identify infection-specific gene families.</title>
        <authorList>
            <person name="Schwarz E.M."/>
            <person name="Hu Y."/>
            <person name="Antoshechkin I."/>
            <person name="Miller M.M."/>
            <person name="Sternberg P.W."/>
            <person name="Aroian R.V."/>
        </authorList>
    </citation>
    <scope>NUCLEOTIDE SEQUENCE</scope>
    <source>
        <strain evidence="2">HY135</strain>
    </source>
</reference>
<evidence type="ECO:0000313" key="1">
    <source>
        <dbReference type="EMBL" id="EYC27248.1"/>
    </source>
</evidence>